<organism evidence="1 2">
    <name type="scientific">Flavobacterium pectinovorum</name>
    <dbReference type="NCBI Taxonomy" id="29533"/>
    <lineage>
        <taxon>Bacteria</taxon>
        <taxon>Pseudomonadati</taxon>
        <taxon>Bacteroidota</taxon>
        <taxon>Flavobacteriia</taxon>
        <taxon>Flavobacteriales</taxon>
        <taxon>Flavobacteriaceae</taxon>
        <taxon>Flavobacterium</taxon>
    </lineage>
</organism>
<dbReference type="AlphaFoldDB" id="A0A502E898"/>
<dbReference type="STRING" id="29533.SAMN05444387_0573"/>
<comment type="caution">
    <text evidence="1">The sequence shown here is derived from an EMBL/GenBank/DDBJ whole genome shotgun (WGS) entry which is preliminary data.</text>
</comment>
<sequence>MTLLLNSAYSKIIKKKLIRKIRFYQRFRFSESVKSASNFDADKTDLLRKNADKNGFDLQ</sequence>
<dbReference type="Proteomes" id="UP000319700">
    <property type="component" value="Unassembled WGS sequence"/>
</dbReference>
<name>A0A502E898_9FLAO</name>
<keyword evidence="2" id="KW-1185">Reference proteome</keyword>
<evidence type="ECO:0000313" key="2">
    <source>
        <dbReference type="Proteomes" id="UP000319700"/>
    </source>
</evidence>
<accession>A0A502E898</accession>
<dbReference type="EMBL" id="RCZH01000020">
    <property type="protein sequence ID" value="TPG33925.1"/>
    <property type="molecule type" value="Genomic_DNA"/>
</dbReference>
<gene>
    <name evidence="1" type="ORF">EAH81_23550</name>
</gene>
<proteinExistence type="predicted"/>
<reference evidence="1 2" key="1">
    <citation type="journal article" date="2019" name="Environ. Microbiol.">
        <title>Species interactions and distinct microbial communities in high Arctic permafrost affected cryosols are associated with the CH4 and CO2 gas fluxes.</title>
        <authorList>
            <person name="Altshuler I."/>
            <person name="Hamel J."/>
            <person name="Turney S."/>
            <person name="Magnuson E."/>
            <person name="Levesque R."/>
            <person name="Greer C."/>
            <person name="Whyte L.G."/>
        </authorList>
    </citation>
    <scope>NUCLEOTIDE SEQUENCE [LARGE SCALE GENOMIC DNA]</scope>
    <source>
        <strain evidence="1 2">42</strain>
    </source>
</reference>
<protein>
    <submittedName>
        <fullName evidence="1">Uncharacterized protein</fullName>
    </submittedName>
</protein>
<evidence type="ECO:0000313" key="1">
    <source>
        <dbReference type="EMBL" id="TPG33925.1"/>
    </source>
</evidence>